<organism evidence="1">
    <name type="scientific">Siphoviridae sp. ctsIQ24</name>
    <dbReference type="NCBI Taxonomy" id="2826484"/>
    <lineage>
        <taxon>Viruses</taxon>
        <taxon>Duplodnaviria</taxon>
        <taxon>Heunggongvirae</taxon>
        <taxon>Uroviricota</taxon>
        <taxon>Caudoviricetes</taxon>
    </lineage>
</organism>
<reference evidence="1" key="1">
    <citation type="journal article" date="2021" name="Proc. Natl. Acad. Sci. U.S.A.">
        <title>A Catalog of Tens of Thousands of Viruses from Human Metagenomes Reveals Hidden Associations with Chronic Diseases.</title>
        <authorList>
            <person name="Tisza M.J."/>
            <person name="Buck C.B."/>
        </authorList>
    </citation>
    <scope>NUCLEOTIDE SEQUENCE</scope>
    <source>
        <strain evidence="1">CtsIQ24</strain>
    </source>
</reference>
<proteinExistence type="predicted"/>
<sequence>MANSLVSVIESASKMHNIKKALKWTKNNYVLVGIPQKSTDRPKSNQKVGVTNAELLFIHTNGSPINNVPARPVIEPAIYNDRERIAKMLSKAFSLKLEGRNEEAEKQLKLVGMRSQKVCRDWFTNPDNGWPPNAPSVYNKKLKKGSTDPKPLIDTGELIKSITYVVVKDGVRVD</sequence>
<protein>
    <submittedName>
        <fullName evidence="1">Virion morphogenesis protein</fullName>
    </submittedName>
</protein>
<dbReference type="EMBL" id="BK014953">
    <property type="protein sequence ID" value="DAD84156.1"/>
    <property type="molecule type" value="Genomic_DNA"/>
</dbReference>
<evidence type="ECO:0000313" key="1">
    <source>
        <dbReference type="EMBL" id="DAD84156.1"/>
    </source>
</evidence>
<accession>A0A8S5MPN2</accession>
<name>A0A8S5MPN2_9CAUD</name>